<dbReference type="GO" id="GO:0005524">
    <property type="term" value="F:ATP binding"/>
    <property type="evidence" value="ECO:0007669"/>
    <property type="project" value="UniProtKB-KW"/>
</dbReference>
<evidence type="ECO:0000259" key="4">
    <source>
        <dbReference type="PROSITE" id="PS50893"/>
    </source>
</evidence>
<organism evidence="5 6">
    <name type="scientific">Pseudarthrobacter enclensis</name>
    <dbReference type="NCBI Taxonomy" id="993070"/>
    <lineage>
        <taxon>Bacteria</taxon>
        <taxon>Bacillati</taxon>
        <taxon>Actinomycetota</taxon>
        <taxon>Actinomycetes</taxon>
        <taxon>Micrococcales</taxon>
        <taxon>Micrococcaceae</taxon>
        <taxon>Pseudarthrobacter</taxon>
    </lineage>
</organism>
<dbReference type="InterPro" id="IPR017871">
    <property type="entry name" value="ABC_transporter-like_CS"/>
</dbReference>
<evidence type="ECO:0000256" key="3">
    <source>
        <dbReference type="SAM" id="MobiDB-lite"/>
    </source>
</evidence>
<dbReference type="InterPro" id="IPR027417">
    <property type="entry name" value="P-loop_NTPase"/>
</dbReference>
<dbReference type="InterPro" id="IPR003593">
    <property type="entry name" value="AAA+_ATPase"/>
</dbReference>
<evidence type="ECO:0000313" key="5">
    <source>
        <dbReference type="EMBL" id="MDP9886675.1"/>
    </source>
</evidence>
<name>A0ABT9RPG2_9MICC</name>
<dbReference type="PROSITE" id="PS00211">
    <property type="entry name" value="ABC_TRANSPORTER_1"/>
    <property type="match status" value="1"/>
</dbReference>
<evidence type="ECO:0000256" key="2">
    <source>
        <dbReference type="ARBA" id="ARBA00022840"/>
    </source>
</evidence>
<dbReference type="EMBL" id="JAUSRE010000001">
    <property type="protein sequence ID" value="MDP9886675.1"/>
    <property type="molecule type" value="Genomic_DNA"/>
</dbReference>
<proteinExistence type="predicted"/>
<dbReference type="Gene3D" id="3.40.50.300">
    <property type="entry name" value="P-loop containing nucleotide triphosphate hydrolases"/>
    <property type="match status" value="1"/>
</dbReference>
<dbReference type="Proteomes" id="UP001226577">
    <property type="component" value="Unassembled WGS sequence"/>
</dbReference>
<dbReference type="PANTHER" id="PTHR43038:SF3">
    <property type="entry name" value="ABC TRANSPORTER G FAMILY MEMBER 20 ISOFORM X1"/>
    <property type="match status" value="1"/>
</dbReference>
<sequence>MSHSAASLTMTRSGGDAAIAAAALTVKLGRQPVLHALDFTLPPGRITGLLGPSGSGKTTLMRAIVGAQRISAGTLTVLGLPAGTPSLRRQVGYVTQSPSVYPDLTVQANVRYFGAMHRKGKADVAEAIAAVGLGPLGRRKAADLSGGQLNRVSLACALVAHPRLLVLDEPTVGLDPVLRADLWDRFRAMAEAGTTLLVSSHVMEEASRCETLLLLREGRLLSQLTPAELSQRGHSSNLEQAFLAIIREQEAYDGVSPPAQASTRSRDTGVTKQHGSVR</sequence>
<feature type="domain" description="ABC transporter" evidence="4">
    <location>
        <begin position="19"/>
        <end position="242"/>
    </location>
</feature>
<gene>
    <name evidence="5" type="ORF">J2X98_000241</name>
</gene>
<dbReference type="PANTHER" id="PTHR43038">
    <property type="entry name" value="ATP-BINDING CASSETTE, SUB-FAMILY H, MEMBER 1"/>
    <property type="match status" value="1"/>
</dbReference>
<dbReference type="SMART" id="SM00382">
    <property type="entry name" value="AAA"/>
    <property type="match status" value="1"/>
</dbReference>
<dbReference type="PROSITE" id="PS50893">
    <property type="entry name" value="ABC_TRANSPORTER_2"/>
    <property type="match status" value="1"/>
</dbReference>
<dbReference type="InterPro" id="IPR003439">
    <property type="entry name" value="ABC_transporter-like_ATP-bd"/>
</dbReference>
<comment type="caution">
    <text evidence="5">The sequence shown here is derived from an EMBL/GenBank/DDBJ whole genome shotgun (WGS) entry which is preliminary data.</text>
</comment>
<dbReference type="CDD" id="cd03230">
    <property type="entry name" value="ABC_DR_subfamily_A"/>
    <property type="match status" value="1"/>
</dbReference>
<keyword evidence="6" id="KW-1185">Reference proteome</keyword>
<evidence type="ECO:0000313" key="6">
    <source>
        <dbReference type="Proteomes" id="UP001226577"/>
    </source>
</evidence>
<evidence type="ECO:0000256" key="1">
    <source>
        <dbReference type="ARBA" id="ARBA00022741"/>
    </source>
</evidence>
<keyword evidence="2 5" id="KW-0067">ATP-binding</keyword>
<dbReference type="Pfam" id="PF00005">
    <property type="entry name" value="ABC_tran"/>
    <property type="match status" value="1"/>
</dbReference>
<feature type="region of interest" description="Disordered" evidence="3">
    <location>
        <begin position="254"/>
        <end position="278"/>
    </location>
</feature>
<accession>A0ABT9RPG2</accession>
<dbReference type="SUPFAM" id="SSF52540">
    <property type="entry name" value="P-loop containing nucleoside triphosphate hydrolases"/>
    <property type="match status" value="1"/>
</dbReference>
<reference evidence="5 6" key="1">
    <citation type="submission" date="2023-07" db="EMBL/GenBank/DDBJ databases">
        <title>Sorghum-associated microbial communities from plants grown in Nebraska, USA.</title>
        <authorList>
            <person name="Schachtman D."/>
        </authorList>
    </citation>
    <scope>NUCLEOTIDE SEQUENCE [LARGE SCALE GENOMIC DNA]</scope>
    <source>
        <strain evidence="5 6">CC222</strain>
    </source>
</reference>
<keyword evidence="1" id="KW-0547">Nucleotide-binding</keyword>
<protein>
    <submittedName>
        <fullName evidence="5">ABC-2 type transport system ATP-binding protein</fullName>
    </submittedName>
</protein>